<keyword evidence="2" id="KW-1185">Reference proteome</keyword>
<proteinExistence type="predicted"/>
<feature type="non-terminal residue" evidence="1">
    <location>
        <position position="1"/>
    </location>
</feature>
<comment type="caution">
    <text evidence="1">The sequence shown here is derived from an EMBL/GenBank/DDBJ whole genome shotgun (WGS) entry which is preliminary data.</text>
</comment>
<sequence length="69" mass="7715">CSGRLYFTLATSWQVEQATHLSQSKRFTDCPNLSGVLGTARTGTRLGYLTTLTDTDLMQHMEHSCLLYS</sequence>
<dbReference type="EMBL" id="JACVVK020000406">
    <property type="protein sequence ID" value="KAK7475455.1"/>
    <property type="molecule type" value="Genomic_DNA"/>
</dbReference>
<name>A0ABD0JL68_9CAEN</name>
<protein>
    <submittedName>
        <fullName evidence="1">Uncharacterized protein</fullName>
    </submittedName>
</protein>
<organism evidence="1 2">
    <name type="scientific">Batillaria attramentaria</name>
    <dbReference type="NCBI Taxonomy" id="370345"/>
    <lineage>
        <taxon>Eukaryota</taxon>
        <taxon>Metazoa</taxon>
        <taxon>Spiralia</taxon>
        <taxon>Lophotrochozoa</taxon>
        <taxon>Mollusca</taxon>
        <taxon>Gastropoda</taxon>
        <taxon>Caenogastropoda</taxon>
        <taxon>Sorbeoconcha</taxon>
        <taxon>Cerithioidea</taxon>
        <taxon>Batillariidae</taxon>
        <taxon>Batillaria</taxon>
    </lineage>
</organism>
<dbReference type="AlphaFoldDB" id="A0ABD0JL68"/>
<reference evidence="1 2" key="1">
    <citation type="journal article" date="2023" name="Sci. Data">
        <title>Genome assembly of the Korean intertidal mud-creeper Batillaria attramentaria.</title>
        <authorList>
            <person name="Patra A.K."/>
            <person name="Ho P.T."/>
            <person name="Jun S."/>
            <person name="Lee S.J."/>
            <person name="Kim Y."/>
            <person name="Won Y.J."/>
        </authorList>
    </citation>
    <scope>NUCLEOTIDE SEQUENCE [LARGE SCALE GENOMIC DNA]</scope>
    <source>
        <strain evidence="1">Wonlab-2016</strain>
    </source>
</reference>
<accession>A0ABD0JL68</accession>
<evidence type="ECO:0000313" key="1">
    <source>
        <dbReference type="EMBL" id="KAK7475455.1"/>
    </source>
</evidence>
<evidence type="ECO:0000313" key="2">
    <source>
        <dbReference type="Proteomes" id="UP001519460"/>
    </source>
</evidence>
<gene>
    <name evidence="1" type="ORF">BaRGS_00033336</name>
</gene>
<dbReference type="Proteomes" id="UP001519460">
    <property type="component" value="Unassembled WGS sequence"/>
</dbReference>